<accession>A0A7C9E3U7</accession>
<protein>
    <submittedName>
        <fullName evidence="1">Uncharacterized protein</fullName>
    </submittedName>
</protein>
<reference evidence="1" key="2">
    <citation type="submission" date="2020-07" db="EMBL/GenBank/DDBJ databases">
        <authorList>
            <person name="Vera ALvarez R."/>
            <person name="Arias-Moreno D.M."/>
            <person name="Jimenez-Jacinto V."/>
            <person name="Jimenez-Bremont J.F."/>
            <person name="Swaminathan K."/>
            <person name="Moose S.P."/>
            <person name="Guerrero-Gonzalez M.L."/>
            <person name="Marino-Ramirez L."/>
            <person name="Landsman D."/>
            <person name="Rodriguez-Kessler M."/>
            <person name="Delgado-Sanchez P."/>
        </authorList>
    </citation>
    <scope>NUCLEOTIDE SEQUENCE</scope>
    <source>
        <tissue evidence="1">Cladode</tissue>
    </source>
</reference>
<dbReference type="AlphaFoldDB" id="A0A7C9E3U7"/>
<sequence length="156" mass="17989">MGGAESEYPSRIIIEDEESAPINTFNTTRNRCCCFPTSSSSSSTTSFWEKVRAADTESHWWAFPFKALLKVREWSEIVAGPKWKTFIRRFNRRNHHRHHHQQTKFQYDPLSYALNFDDGAGQNRLLDEDPTIQVPDFSTRYAAIPVSAKSSMDLGK</sequence>
<dbReference type="EMBL" id="GISG01188225">
    <property type="protein sequence ID" value="MBA4655583.1"/>
    <property type="molecule type" value="Transcribed_RNA"/>
</dbReference>
<reference evidence="1" key="1">
    <citation type="journal article" date="2013" name="J. Plant Res.">
        <title>Effect of fungi and light on seed germination of three Opuntia species from semiarid lands of central Mexico.</title>
        <authorList>
            <person name="Delgado-Sanchez P."/>
            <person name="Jimenez-Bremont J.F."/>
            <person name="Guerrero-Gonzalez Mde L."/>
            <person name="Flores J."/>
        </authorList>
    </citation>
    <scope>NUCLEOTIDE SEQUENCE</scope>
    <source>
        <tissue evidence="1">Cladode</tissue>
    </source>
</reference>
<evidence type="ECO:0000313" key="1">
    <source>
        <dbReference type="EMBL" id="MBA4655583.1"/>
    </source>
</evidence>
<organism evidence="1">
    <name type="scientific">Opuntia streptacantha</name>
    <name type="common">Prickly pear cactus</name>
    <name type="synonym">Opuntia cardona</name>
    <dbReference type="NCBI Taxonomy" id="393608"/>
    <lineage>
        <taxon>Eukaryota</taxon>
        <taxon>Viridiplantae</taxon>
        <taxon>Streptophyta</taxon>
        <taxon>Embryophyta</taxon>
        <taxon>Tracheophyta</taxon>
        <taxon>Spermatophyta</taxon>
        <taxon>Magnoliopsida</taxon>
        <taxon>eudicotyledons</taxon>
        <taxon>Gunneridae</taxon>
        <taxon>Pentapetalae</taxon>
        <taxon>Caryophyllales</taxon>
        <taxon>Cactineae</taxon>
        <taxon>Cactaceae</taxon>
        <taxon>Opuntioideae</taxon>
        <taxon>Opuntia</taxon>
    </lineage>
</organism>
<dbReference type="PANTHER" id="PTHR47076:SF1">
    <property type="entry name" value="NHL DOMAIN PROTEIN"/>
    <property type="match status" value="1"/>
</dbReference>
<name>A0A7C9E3U7_OPUST</name>
<proteinExistence type="predicted"/>
<dbReference type="PANTHER" id="PTHR47076">
    <property type="entry name" value="NHL DOMAIN PROTEIN"/>
    <property type="match status" value="1"/>
</dbReference>